<dbReference type="GO" id="GO:0000981">
    <property type="term" value="F:DNA-binding transcription factor activity, RNA polymerase II-specific"/>
    <property type="evidence" value="ECO:0007669"/>
    <property type="project" value="InterPro"/>
</dbReference>
<keyword evidence="5" id="KW-0804">Transcription</keyword>
<comment type="subcellular location">
    <subcellularLocation>
        <location evidence="1">Nucleus</location>
    </subcellularLocation>
</comment>
<dbReference type="GO" id="GO:0005634">
    <property type="term" value="C:nucleus"/>
    <property type="evidence" value="ECO:0007669"/>
    <property type="project" value="UniProtKB-SubCell"/>
</dbReference>
<dbReference type="CDD" id="cd12148">
    <property type="entry name" value="fungal_TF_MHR"/>
    <property type="match status" value="1"/>
</dbReference>
<feature type="region of interest" description="Disordered" evidence="7">
    <location>
        <begin position="152"/>
        <end position="172"/>
    </location>
</feature>
<name>A0A1V6PQB5_9EURO</name>
<dbReference type="PROSITE" id="PS50048">
    <property type="entry name" value="ZN2_CY6_FUNGAL_2"/>
    <property type="match status" value="1"/>
</dbReference>
<feature type="domain" description="Zn(2)-C6 fungal-type" evidence="8">
    <location>
        <begin position="42"/>
        <end position="72"/>
    </location>
</feature>
<reference evidence="10" key="1">
    <citation type="journal article" date="2017" name="Nat. Microbiol.">
        <title>Global analysis of biosynthetic gene clusters reveals vast potential of secondary metabolite production in Penicillium species.</title>
        <authorList>
            <person name="Nielsen J.C."/>
            <person name="Grijseels S."/>
            <person name="Prigent S."/>
            <person name="Ji B."/>
            <person name="Dainat J."/>
            <person name="Nielsen K.F."/>
            <person name="Frisvad J.C."/>
            <person name="Workman M."/>
            <person name="Nielsen J."/>
        </authorList>
    </citation>
    <scope>NUCLEOTIDE SEQUENCE [LARGE SCALE GENOMIC DNA]</scope>
    <source>
        <strain evidence="10">IBT 31811</strain>
    </source>
</reference>
<feature type="region of interest" description="Disordered" evidence="7">
    <location>
        <begin position="81"/>
        <end position="110"/>
    </location>
</feature>
<evidence type="ECO:0000313" key="9">
    <source>
        <dbReference type="EMBL" id="OQD78882.1"/>
    </source>
</evidence>
<dbReference type="SMART" id="SM00066">
    <property type="entry name" value="GAL4"/>
    <property type="match status" value="1"/>
</dbReference>
<dbReference type="GO" id="GO:0003677">
    <property type="term" value="F:DNA binding"/>
    <property type="evidence" value="ECO:0007669"/>
    <property type="project" value="UniProtKB-KW"/>
</dbReference>
<dbReference type="Proteomes" id="UP000191672">
    <property type="component" value="Unassembled WGS sequence"/>
</dbReference>
<evidence type="ECO:0000259" key="8">
    <source>
        <dbReference type="PROSITE" id="PS50048"/>
    </source>
</evidence>
<dbReference type="InterPro" id="IPR001138">
    <property type="entry name" value="Zn2Cys6_DnaBD"/>
</dbReference>
<comment type="caution">
    <text evidence="9">The sequence shown here is derived from an EMBL/GenBank/DDBJ whole genome shotgun (WGS) entry which is preliminary data.</text>
</comment>
<evidence type="ECO:0000256" key="2">
    <source>
        <dbReference type="ARBA" id="ARBA00022723"/>
    </source>
</evidence>
<dbReference type="PANTHER" id="PTHR47338">
    <property type="entry name" value="ZN(II)2CYS6 TRANSCRIPTION FACTOR (EUROFUNG)-RELATED"/>
    <property type="match status" value="1"/>
</dbReference>
<evidence type="ECO:0000256" key="4">
    <source>
        <dbReference type="ARBA" id="ARBA00023125"/>
    </source>
</evidence>
<proteinExistence type="predicted"/>
<evidence type="ECO:0000313" key="10">
    <source>
        <dbReference type="Proteomes" id="UP000191672"/>
    </source>
</evidence>
<dbReference type="STRING" id="416450.A0A1V6PQB5"/>
<keyword evidence="2" id="KW-0479">Metal-binding</keyword>
<evidence type="ECO:0000256" key="5">
    <source>
        <dbReference type="ARBA" id="ARBA00023163"/>
    </source>
</evidence>
<dbReference type="GO" id="GO:0008270">
    <property type="term" value="F:zinc ion binding"/>
    <property type="evidence" value="ECO:0007669"/>
    <property type="project" value="InterPro"/>
</dbReference>
<feature type="compositionally biased region" description="Basic residues" evidence="7">
    <location>
        <begin position="84"/>
        <end position="93"/>
    </location>
</feature>
<keyword evidence="4" id="KW-0238">DNA-binding</keyword>
<dbReference type="InterPro" id="IPR050815">
    <property type="entry name" value="TF_fung"/>
</dbReference>
<feature type="compositionally biased region" description="Low complexity" evidence="7">
    <location>
        <begin position="152"/>
        <end position="164"/>
    </location>
</feature>
<dbReference type="EMBL" id="MDYN01000074">
    <property type="protein sequence ID" value="OQD78882.1"/>
    <property type="molecule type" value="Genomic_DNA"/>
</dbReference>
<dbReference type="AlphaFoldDB" id="A0A1V6PQB5"/>
<dbReference type="Pfam" id="PF00172">
    <property type="entry name" value="Zn_clus"/>
    <property type="match status" value="1"/>
</dbReference>
<keyword evidence="10" id="KW-1185">Reference proteome</keyword>
<dbReference type="CDD" id="cd00067">
    <property type="entry name" value="GAL4"/>
    <property type="match status" value="1"/>
</dbReference>
<keyword evidence="6" id="KW-0539">Nucleus</keyword>
<evidence type="ECO:0000256" key="7">
    <source>
        <dbReference type="SAM" id="MobiDB-lite"/>
    </source>
</evidence>
<evidence type="ECO:0000256" key="3">
    <source>
        <dbReference type="ARBA" id="ARBA00023015"/>
    </source>
</evidence>
<dbReference type="SUPFAM" id="SSF57701">
    <property type="entry name" value="Zn2/Cys6 DNA-binding domain"/>
    <property type="match status" value="1"/>
</dbReference>
<dbReference type="PANTHER" id="PTHR47338:SF5">
    <property type="entry name" value="ZN(II)2CYS6 TRANSCRIPTION FACTOR (EUROFUNG)"/>
    <property type="match status" value="1"/>
</dbReference>
<evidence type="ECO:0000256" key="6">
    <source>
        <dbReference type="ARBA" id="ARBA00023242"/>
    </source>
</evidence>
<dbReference type="Gene3D" id="4.10.240.10">
    <property type="entry name" value="Zn(2)-C6 fungal-type DNA-binding domain"/>
    <property type="match status" value="1"/>
</dbReference>
<sequence>MSLQSNFGSVYPLDVAPAHAQQKPMPASGASAQNKPIRLALACKQCRKRKVRCDADQPKCRNCSLRGDVCETVDPRKSSELPAVRRRATKRWQSKAPQKVSKDLSPAQPSPNTVALGVVSSINSVLNPTGPATDSLVGQISPSVRCISRSAAIPGSTSSSASSSWRTNQSERLGEDHFSWQSRAYQESTAAHVQAVTPGHDLTKQGSAETPMTPYEDVVTDSTERVKHLGASSVHCLFNFVDLHLARYGFKQAASSFKHGMSHTEEFHMPLVSKLPLLPDRQSLSTYVDAFFSRLWPLFPIIERASLEADIINILSLQATGFEAWQKRVTFAYLPALASIYAIIHSA</sequence>
<keyword evidence="3" id="KW-0805">Transcription regulation</keyword>
<gene>
    <name evidence="9" type="ORF">PENANT_c074G08317</name>
</gene>
<dbReference type="PROSITE" id="PS00463">
    <property type="entry name" value="ZN2_CY6_FUNGAL_1"/>
    <property type="match status" value="1"/>
</dbReference>
<organism evidence="9 10">
    <name type="scientific">Penicillium antarcticum</name>
    <dbReference type="NCBI Taxonomy" id="416450"/>
    <lineage>
        <taxon>Eukaryota</taxon>
        <taxon>Fungi</taxon>
        <taxon>Dikarya</taxon>
        <taxon>Ascomycota</taxon>
        <taxon>Pezizomycotina</taxon>
        <taxon>Eurotiomycetes</taxon>
        <taxon>Eurotiomycetidae</taxon>
        <taxon>Eurotiales</taxon>
        <taxon>Aspergillaceae</taxon>
        <taxon>Penicillium</taxon>
    </lineage>
</organism>
<evidence type="ECO:0000256" key="1">
    <source>
        <dbReference type="ARBA" id="ARBA00004123"/>
    </source>
</evidence>
<accession>A0A1V6PQB5</accession>
<dbReference type="InterPro" id="IPR036864">
    <property type="entry name" value="Zn2-C6_fun-type_DNA-bd_sf"/>
</dbReference>
<protein>
    <recommendedName>
        <fullName evidence="8">Zn(2)-C6 fungal-type domain-containing protein</fullName>
    </recommendedName>
</protein>